<keyword evidence="2" id="KW-1185">Reference proteome</keyword>
<proteinExistence type="predicted"/>
<name>A0ABP9DP22_9BACT</name>
<dbReference type="RefSeq" id="WP_345375017.1">
    <property type="nucleotide sequence ID" value="NZ_BAABJX010000065.1"/>
</dbReference>
<evidence type="ECO:0000313" key="1">
    <source>
        <dbReference type="EMBL" id="GAA4850969.1"/>
    </source>
</evidence>
<dbReference type="Proteomes" id="UP001500298">
    <property type="component" value="Unassembled WGS sequence"/>
</dbReference>
<reference evidence="2" key="1">
    <citation type="journal article" date="2019" name="Int. J. Syst. Evol. Microbiol.">
        <title>The Global Catalogue of Microorganisms (GCM) 10K type strain sequencing project: providing services to taxonomists for standard genome sequencing and annotation.</title>
        <authorList>
            <consortium name="The Broad Institute Genomics Platform"/>
            <consortium name="The Broad Institute Genome Sequencing Center for Infectious Disease"/>
            <person name="Wu L."/>
            <person name="Ma J."/>
        </authorList>
    </citation>
    <scope>NUCLEOTIDE SEQUENCE [LARGE SCALE GENOMIC DNA]</scope>
    <source>
        <strain evidence="2">JCM 18326</strain>
    </source>
</reference>
<dbReference type="EMBL" id="BAABJX010000065">
    <property type="protein sequence ID" value="GAA4850969.1"/>
    <property type="molecule type" value="Genomic_DNA"/>
</dbReference>
<gene>
    <name evidence="1" type="ORF">GCM10023331_39580</name>
</gene>
<sequence>MSASILADTSVEQRFLFRKAKTNKGGIFEATRQAILKGDVRFAEADITHRSDISGGSSIKDLLLPTNDKVVGLSDLQGSMLDPGVNAAIGRLKVGYAANDPVANPNFTAADVIYSSDIALFPKELLNAKLQFIQDGKQLLSLPVSRFTTAAKSSKVQGVEDVLHLNTLMLLVERKDIKVRLEFSPSQVMPAGVQHFLEVRLMGTQTEPK</sequence>
<accession>A0ABP9DP22</accession>
<organism evidence="1 2">
    <name type="scientific">Algivirga pacifica</name>
    <dbReference type="NCBI Taxonomy" id="1162670"/>
    <lineage>
        <taxon>Bacteria</taxon>
        <taxon>Pseudomonadati</taxon>
        <taxon>Bacteroidota</taxon>
        <taxon>Cytophagia</taxon>
        <taxon>Cytophagales</taxon>
        <taxon>Flammeovirgaceae</taxon>
        <taxon>Algivirga</taxon>
    </lineage>
</organism>
<protein>
    <submittedName>
        <fullName evidence="1">Uncharacterized protein</fullName>
    </submittedName>
</protein>
<evidence type="ECO:0000313" key="2">
    <source>
        <dbReference type="Proteomes" id="UP001500298"/>
    </source>
</evidence>
<comment type="caution">
    <text evidence="1">The sequence shown here is derived from an EMBL/GenBank/DDBJ whole genome shotgun (WGS) entry which is preliminary data.</text>
</comment>